<organism evidence="4 5">
    <name type="scientific">Lysinibacillus pakistanensis</name>
    <dbReference type="NCBI Taxonomy" id="759811"/>
    <lineage>
        <taxon>Bacteria</taxon>
        <taxon>Bacillati</taxon>
        <taxon>Bacillota</taxon>
        <taxon>Bacilli</taxon>
        <taxon>Bacillales</taxon>
        <taxon>Bacillaceae</taxon>
        <taxon>Lysinibacillus</taxon>
    </lineage>
</organism>
<keyword evidence="1" id="KW-0472">Membrane</keyword>
<evidence type="ECO:0000259" key="2">
    <source>
        <dbReference type="Pfam" id="PF13786"/>
    </source>
</evidence>
<name>A0AAX3WVN9_9BACI</name>
<reference evidence="4" key="1">
    <citation type="submission" date="2023-05" db="EMBL/GenBank/DDBJ databases">
        <title>Comparative genomics of Bacillaceae isolates and their secondary metabolite potential.</title>
        <authorList>
            <person name="Song L."/>
            <person name="Nielsen L.J."/>
            <person name="Mohite O."/>
            <person name="Xu X."/>
            <person name="Weber T."/>
            <person name="Kovacs A.T."/>
        </authorList>
    </citation>
    <scope>NUCLEOTIDE SEQUENCE</scope>
    <source>
        <strain evidence="4">LY1</strain>
    </source>
</reference>
<evidence type="ECO:0000313" key="4">
    <source>
        <dbReference type="EMBL" id="WHY51846.1"/>
    </source>
</evidence>
<dbReference type="Pfam" id="PF13786">
    <property type="entry name" value="DUF4179"/>
    <property type="match status" value="1"/>
</dbReference>
<evidence type="ECO:0000259" key="3">
    <source>
        <dbReference type="Pfam" id="PF18705"/>
    </source>
</evidence>
<gene>
    <name evidence="4" type="ORF">QNH24_00980</name>
</gene>
<dbReference type="Gene3D" id="2.60.40.1640">
    <property type="entry name" value="Conserved domain protein"/>
    <property type="match status" value="1"/>
</dbReference>
<proteinExistence type="predicted"/>
<keyword evidence="1" id="KW-0812">Transmembrane</keyword>
<dbReference type="RefSeq" id="WP_283870342.1">
    <property type="nucleotide sequence ID" value="NZ_CP126101.1"/>
</dbReference>
<feature type="domain" description="DUF4179" evidence="2">
    <location>
        <begin position="44"/>
        <end position="132"/>
    </location>
</feature>
<dbReference type="InterPro" id="IPR040680">
    <property type="entry name" value="DUF5643"/>
</dbReference>
<evidence type="ECO:0000256" key="1">
    <source>
        <dbReference type="SAM" id="Phobius"/>
    </source>
</evidence>
<dbReference type="Gene3D" id="2.60.40.1630">
    <property type="entry name" value="bacillus anthracis domain"/>
    <property type="match status" value="1"/>
</dbReference>
<dbReference type="InterPro" id="IPR025436">
    <property type="entry name" value="DUF4179"/>
</dbReference>
<dbReference type="EMBL" id="CP126101">
    <property type="protein sequence ID" value="WHY51846.1"/>
    <property type="molecule type" value="Genomic_DNA"/>
</dbReference>
<feature type="transmembrane region" description="Helical" evidence="1">
    <location>
        <begin position="49"/>
        <end position="71"/>
    </location>
</feature>
<dbReference type="AlphaFoldDB" id="A0AAX3WVN9"/>
<feature type="domain" description="DUF5643" evidence="3">
    <location>
        <begin position="223"/>
        <end position="339"/>
    </location>
</feature>
<evidence type="ECO:0000313" key="5">
    <source>
        <dbReference type="Proteomes" id="UP001178322"/>
    </source>
</evidence>
<dbReference type="Pfam" id="PF18705">
    <property type="entry name" value="DUF5643"/>
    <property type="match status" value="1"/>
</dbReference>
<protein>
    <submittedName>
        <fullName evidence="4">DUF4179 domain-containing protein</fullName>
    </submittedName>
</protein>
<dbReference type="Proteomes" id="UP001178322">
    <property type="component" value="Chromosome"/>
</dbReference>
<keyword evidence="1" id="KW-1133">Transmembrane helix</keyword>
<sequence length="342" mass="38047">MTKSYKDWLSLDIENIEPLELSSQQKAKLKQRVFKQTVKKRVPKWVRHLSAAALIGIGTVTTVATAFPTLASQIPFMKNIASYFNNKDTMFENFDSYATEIGQVQTSNGISMMIENAVFDGTSLTISFALESDTELGSHPFIQGNFIDVKGSVAMGGGSRLEKISDNKYVGLANVTPYFDKEAPEEVEVSWTPQAFYVNTDKIVKGDWAFHFKVSKLAGELQLINETVTNYDVTARFTALEKNDMSTIIHFEYEVDPELLKKWPEVTVQFDELQDNAGNKYTVHGNGARSLDNGISYKSSATIQAIHSSAKSITFVPVIYFSLGSGKGMEIKEMDPVTLPIK</sequence>
<accession>A0AAX3WVN9</accession>